<dbReference type="GO" id="GO:0003729">
    <property type="term" value="F:mRNA binding"/>
    <property type="evidence" value="ECO:0007669"/>
    <property type="project" value="TreeGrafter"/>
</dbReference>
<dbReference type="InterPro" id="IPR017071">
    <property type="entry name" value="TF_Spt5_eukaryote"/>
</dbReference>
<feature type="compositionally biased region" description="Low complexity" evidence="14">
    <location>
        <begin position="905"/>
        <end position="918"/>
    </location>
</feature>
<dbReference type="CDD" id="cd09888">
    <property type="entry name" value="NGN_Euk"/>
    <property type="match status" value="1"/>
</dbReference>
<dbReference type="PANTHER" id="PTHR11125:SF7">
    <property type="entry name" value="TRANSCRIPTION ELONGATION FACTOR SPT5"/>
    <property type="match status" value="1"/>
</dbReference>
<dbReference type="CDD" id="cd06081">
    <property type="entry name" value="KOW_Spt5_1"/>
    <property type="match status" value="1"/>
</dbReference>
<dbReference type="InterPro" id="IPR041976">
    <property type="entry name" value="KOW_Spt5_3"/>
</dbReference>
<keyword evidence="10" id="KW-0010">Activator</keyword>
<dbReference type="InterPro" id="IPR005100">
    <property type="entry name" value="NGN-domain"/>
</dbReference>
<dbReference type="Pfam" id="PF03439">
    <property type="entry name" value="Spt5-NGN"/>
    <property type="match status" value="1"/>
</dbReference>
<dbReference type="Pfam" id="PF23042">
    <property type="entry name" value="KOW1_SPT5"/>
    <property type="match status" value="1"/>
</dbReference>
<dbReference type="Pfam" id="PF23037">
    <property type="entry name" value="KOWx_SPT5"/>
    <property type="match status" value="1"/>
</dbReference>
<dbReference type="CDD" id="cd06084">
    <property type="entry name" value="KOW_Spt5_4"/>
    <property type="match status" value="1"/>
</dbReference>
<dbReference type="InterPro" id="IPR039385">
    <property type="entry name" value="NGN_Euk"/>
</dbReference>
<dbReference type="GO" id="GO:0006357">
    <property type="term" value="P:regulation of transcription by RNA polymerase II"/>
    <property type="evidence" value="ECO:0007669"/>
    <property type="project" value="InterPro"/>
</dbReference>
<feature type="compositionally biased region" description="Polar residues" evidence="14">
    <location>
        <begin position="838"/>
        <end position="904"/>
    </location>
</feature>
<dbReference type="GO" id="GO:0003735">
    <property type="term" value="F:structural constituent of ribosome"/>
    <property type="evidence" value="ECO:0007669"/>
    <property type="project" value="InterPro"/>
</dbReference>
<dbReference type="SMART" id="SM00739">
    <property type="entry name" value="KOW"/>
    <property type="match status" value="5"/>
</dbReference>
<keyword evidence="4" id="KW-0678">Repressor</keyword>
<evidence type="ECO:0000256" key="5">
    <source>
        <dbReference type="ARBA" id="ARBA00022528"/>
    </source>
</evidence>
<feature type="domain" description="KOW" evidence="15">
    <location>
        <begin position="266"/>
        <end position="293"/>
    </location>
</feature>
<dbReference type="PIRSF" id="PIRSF036945">
    <property type="entry name" value="Spt5"/>
    <property type="match status" value="1"/>
</dbReference>
<dbReference type="InterPro" id="IPR014722">
    <property type="entry name" value="Rib_uL2_dom2"/>
</dbReference>
<keyword evidence="7" id="KW-0934">Plastid</keyword>
<evidence type="ECO:0000256" key="9">
    <source>
        <dbReference type="ARBA" id="ARBA00023015"/>
    </source>
</evidence>
<evidence type="ECO:0000256" key="1">
    <source>
        <dbReference type="ARBA" id="ARBA00004123"/>
    </source>
</evidence>
<dbReference type="Pfam" id="PF23287">
    <property type="entry name" value="KOW7_SPT5"/>
    <property type="match status" value="1"/>
</dbReference>
<keyword evidence="11 13" id="KW-0804">Transcription</keyword>
<dbReference type="GO" id="GO:0009507">
    <property type="term" value="C:chloroplast"/>
    <property type="evidence" value="ECO:0007669"/>
    <property type="project" value="UniProtKB-SubCell"/>
</dbReference>
<dbReference type="GO" id="GO:0005840">
    <property type="term" value="C:ribosome"/>
    <property type="evidence" value="ECO:0007669"/>
    <property type="project" value="InterPro"/>
</dbReference>
<evidence type="ECO:0000256" key="10">
    <source>
        <dbReference type="ARBA" id="ARBA00023159"/>
    </source>
</evidence>
<dbReference type="PROSITE" id="PS01108">
    <property type="entry name" value="RIBOSOMAL_L24"/>
    <property type="match status" value="1"/>
</dbReference>
<evidence type="ECO:0000256" key="3">
    <source>
        <dbReference type="ARBA" id="ARBA00006956"/>
    </source>
</evidence>
<evidence type="ECO:0000259" key="15">
    <source>
        <dbReference type="SMART" id="SM00739"/>
    </source>
</evidence>
<dbReference type="Gene3D" id="2.30.30.30">
    <property type="match status" value="3"/>
</dbReference>
<proteinExistence type="inferred from homology"/>
<evidence type="ECO:0000256" key="7">
    <source>
        <dbReference type="ARBA" id="ARBA00022640"/>
    </source>
</evidence>
<comment type="subcellular location">
    <subcellularLocation>
        <location evidence="1 13">Nucleus</location>
    </subcellularLocation>
    <subcellularLocation>
        <location evidence="2">Plastid</location>
        <location evidence="2">Chloroplast</location>
    </subcellularLocation>
</comment>
<keyword evidence="12 13" id="KW-0539">Nucleus</keyword>
<sequence>MASNQLFDASDSDEDIAQKQQQQISTTTTSQTNLGLSSDDESDDDNNNNNNSKKRSREQLEGDKKKRKVMTFMDDEAEAEDEGDEKEYTAEQIAAEQMDDDAKRLMKEQDRRRQNTAMLGRETNVVETAAAIEARYRQQAKYTTVESGYGEGDEDGYNMQGVNQQAFMPSVKDPKMWAFKCIPGKEEELCIQIMNKAIALAGQGEDIGITGACAGKTKGRVYVEGFSEPHLMQAVAGIRMLMVYTMTIVPINDMTAIMGVRSKRKPVKKGQWVRCTRGHFKGDLARVEEVLEDGMKCVVKAVPRLDLTLHQLSAEQAKIRRKTVRPAKKFFNAQDVTQMGGYVGSGRMSSSFENYSTYEGNFYDSEGYMVKEMKVGNTVVACTEDTAPTLEELQEFRKRDAVGEDGEEGREENDQSLLDELSELQKDFNSSTASKKANHGILLGDTVKVVEGDLIGMMGKVIFIDDTTVKISPSSDLGIGDVEFLVDQVRKHLEVGKHVRVVDGRYVDETGVIVAVEVFEGEATAILLTDLTAKEISVRVSQLQESADVSTGQEKLHGYELYDLVALSGGGSVNEVGVIVRVGKEEFSVMTNQGPRDVRPEELRGKRNSSSMRAVALDVGGVQIRVGDSVNVIDGQHKNKSATIKHIHKAQLFLHSQQKVDNGGIFIARARTCSLLAGTRAGGNKAQAATSVKFGGRRRPTAGDDSMMTKTVRVQQGQWKGYVGIVVNATDTHVMVELHSRLKKVNVLRNKVIIVGDKWGKRDQDEKNVAAAAMNANSQGLTPFMGSMTPQLGGMTPMNPGGLTPGGGGGMTPLNATHYGDGDDEENVWIPGGLDGATPTTANSTPLSALENGSASAGWTPTSGNMSDNNTPGWTPQTDMTPNSEISTPTGDATPTTHDSSTAYTPVSMSSVTPVSTPGQEGENAWFIERVHVKLQGKEESYVLVGVNTLTNTARAVGEETGLEKVVRVDEVVERTEPITNDRVLVFQGAMTGSEGDLVCIDGNDAIFRTEDGQFKIVDVKDVAKIGTAN</sequence>
<evidence type="ECO:0000256" key="2">
    <source>
        <dbReference type="ARBA" id="ARBA00004229"/>
    </source>
</evidence>
<dbReference type="InterPro" id="IPR041973">
    <property type="entry name" value="KOW_Spt5_1"/>
</dbReference>
<keyword evidence="9" id="KW-0805">Transcription regulation</keyword>
<feature type="compositionally biased region" description="Acidic residues" evidence="14">
    <location>
        <begin position="73"/>
        <end position="85"/>
    </location>
</feature>
<keyword evidence="8" id="KW-0677">Repeat</keyword>
<dbReference type="CDD" id="cd06083">
    <property type="entry name" value="KOW_Spt5_3"/>
    <property type="match status" value="1"/>
</dbReference>
<protein>
    <recommendedName>
        <fullName evidence="13">Transcription elongation factor SPT5</fullName>
    </recommendedName>
</protein>
<dbReference type="Pfam" id="PF23291">
    <property type="entry name" value="KOW4_SPT5"/>
    <property type="match status" value="1"/>
</dbReference>
<dbReference type="InterPro" id="IPR057936">
    <property type="entry name" value="KOWx_Spt5"/>
</dbReference>
<feature type="domain" description="KOW" evidence="15">
    <location>
        <begin position="977"/>
        <end position="1004"/>
    </location>
</feature>
<keyword evidence="17" id="KW-1185">Reference proteome</keyword>
<name>A0A9W7LEZ2_9STRA</name>
<dbReference type="InterPro" id="IPR041975">
    <property type="entry name" value="KOW_Spt5_2"/>
</dbReference>
<dbReference type="InterPro" id="IPR036735">
    <property type="entry name" value="NGN_dom_sf"/>
</dbReference>
<dbReference type="CDD" id="cd06085">
    <property type="entry name" value="KOW_Spt5_5"/>
    <property type="match status" value="1"/>
</dbReference>
<dbReference type="SUPFAM" id="SSF50104">
    <property type="entry name" value="Translation proteins SH3-like domain"/>
    <property type="match status" value="2"/>
</dbReference>
<feature type="region of interest" description="Disordered" evidence="14">
    <location>
        <begin position="832"/>
        <end position="919"/>
    </location>
</feature>
<evidence type="ECO:0000256" key="6">
    <source>
        <dbReference type="ARBA" id="ARBA00022553"/>
    </source>
</evidence>
<dbReference type="GO" id="GO:0006412">
    <property type="term" value="P:translation"/>
    <property type="evidence" value="ECO:0007669"/>
    <property type="project" value="InterPro"/>
</dbReference>
<dbReference type="InterPro" id="IPR041978">
    <property type="entry name" value="KOW_Spt5_5"/>
</dbReference>
<dbReference type="OrthoDB" id="28901at2759"/>
<accession>A0A9W7LEZ2</accession>
<evidence type="ECO:0000256" key="12">
    <source>
        <dbReference type="ARBA" id="ARBA00023242"/>
    </source>
</evidence>
<feature type="domain" description="KOW" evidence="15">
    <location>
        <begin position="492"/>
        <end position="519"/>
    </location>
</feature>
<evidence type="ECO:0000256" key="14">
    <source>
        <dbReference type="SAM" id="MobiDB-lite"/>
    </source>
</evidence>
<dbReference type="InterPro" id="IPR005824">
    <property type="entry name" value="KOW"/>
</dbReference>
<keyword evidence="6" id="KW-0597">Phosphoprotein</keyword>
<dbReference type="InterPro" id="IPR008991">
    <property type="entry name" value="Translation_prot_SH3-like_sf"/>
</dbReference>
<evidence type="ECO:0000256" key="13">
    <source>
        <dbReference type="PIRNR" id="PIRNR036945"/>
    </source>
</evidence>
<dbReference type="GO" id="GO:0032044">
    <property type="term" value="C:DSIF complex"/>
    <property type="evidence" value="ECO:0007669"/>
    <property type="project" value="TreeGrafter"/>
</dbReference>
<evidence type="ECO:0000256" key="4">
    <source>
        <dbReference type="ARBA" id="ARBA00022491"/>
    </source>
</evidence>
<dbReference type="Proteomes" id="UP001165065">
    <property type="component" value="Unassembled WGS sequence"/>
</dbReference>
<comment type="caution">
    <text evidence="16">The sequence shown here is derived from an EMBL/GenBank/DDBJ whole genome shotgun (WGS) entry which is preliminary data.</text>
</comment>
<dbReference type="Pfam" id="PF23290">
    <property type="entry name" value="KOW5_SPT5"/>
    <property type="match status" value="1"/>
</dbReference>
<dbReference type="GO" id="GO:0006368">
    <property type="term" value="P:transcription elongation by RNA polymerase II"/>
    <property type="evidence" value="ECO:0007669"/>
    <property type="project" value="TreeGrafter"/>
</dbReference>
<dbReference type="PANTHER" id="PTHR11125">
    <property type="entry name" value="SUPPRESSOR OF TY 5"/>
    <property type="match status" value="1"/>
</dbReference>
<evidence type="ECO:0000313" key="16">
    <source>
        <dbReference type="EMBL" id="GMI47381.1"/>
    </source>
</evidence>
<evidence type="ECO:0000313" key="17">
    <source>
        <dbReference type="Proteomes" id="UP001165065"/>
    </source>
</evidence>
<comment type="similarity">
    <text evidence="3 13">Belongs to the SPT5 family.</text>
</comment>
<dbReference type="InterPro" id="IPR041977">
    <property type="entry name" value="KOW_Spt5_4"/>
</dbReference>
<dbReference type="EMBL" id="BRYA01000342">
    <property type="protein sequence ID" value="GMI47381.1"/>
    <property type="molecule type" value="Genomic_DNA"/>
</dbReference>
<dbReference type="InterPro" id="IPR005825">
    <property type="entry name" value="Ribosomal_uL24_CS"/>
</dbReference>
<gene>
    <name evidence="16" type="ORF">TrCOL_g3642</name>
</gene>
<dbReference type="Gene3D" id="3.30.70.940">
    <property type="entry name" value="NusG, N-terminal domain"/>
    <property type="match status" value="1"/>
</dbReference>
<dbReference type="AlphaFoldDB" id="A0A9W7LEZ2"/>
<feature type="region of interest" description="Disordered" evidence="14">
    <location>
        <begin position="1"/>
        <end position="87"/>
    </location>
</feature>
<feature type="domain" description="KOW" evidence="15">
    <location>
        <begin position="623"/>
        <end position="650"/>
    </location>
</feature>
<feature type="compositionally biased region" description="Low complexity" evidence="14">
    <location>
        <begin position="20"/>
        <end position="32"/>
    </location>
</feature>
<feature type="domain" description="KOW" evidence="15">
    <location>
        <begin position="440"/>
        <end position="467"/>
    </location>
</feature>
<dbReference type="InterPro" id="IPR057934">
    <property type="entry name" value="KOW_Spt5_7"/>
</dbReference>
<dbReference type="InterPro" id="IPR039659">
    <property type="entry name" value="SPT5"/>
</dbReference>
<evidence type="ECO:0000256" key="8">
    <source>
        <dbReference type="ARBA" id="ARBA00022737"/>
    </source>
</evidence>
<dbReference type="Pfam" id="PF23284">
    <property type="entry name" value="KOW2_Spt5"/>
    <property type="match status" value="1"/>
</dbReference>
<keyword evidence="5" id="KW-0150">Chloroplast</keyword>
<reference evidence="17" key="1">
    <citation type="journal article" date="2023" name="Commun. Biol.">
        <title>Genome analysis of Parmales, the sister group of diatoms, reveals the evolutionary specialization of diatoms from phago-mixotrophs to photoautotrophs.</title>
        <authorList>
            <person name="Ban H."/>
            <person name="Sato S."/>
            <person name="Yoshikawa S."/>
            <person name="Yamada K."/>
            <person name="Nakamura Y."/>
            <person name="Ichinomiya M."/>
            <person name="Sato N."/>
            <person name="Blanc-Mathieu R."/>
            <person name="Endo H."/>
            <person name="Kuwata A."/>
            <person name="Ogata H."/>
        </authorList>
    </citation>
    <scope>NUCLEOTIDE SEQUENCE [LARGE SCALE GENOMIC DNA]</scope>
</reference>
<dbReference type="GO" id="GO:0032784">
    <property type="term" value="P:regulation of DNA-templated transcription elongation"/>
    <property type="evidence" value="ECO:0007669"/>
    <property type="project" value="InterPro"/>
</dbReference>
<evidence type="ECO:0000256" key="11">
    <source>
        <dbReference type="ARBA" id="ARBA00023163"/>
    </source>
</evidence>
<organism evidence="16 17">
    <name type="scientific">Triparma columacea</name>
    <dbReference type="NCBI Taxonomy" id="722753"/>
    <lineage>
        <taxon>Eukaryota</taxon>
        <taxon>Sar</taxon>
        <taxon>Stramenopiles</taxon>
        <taxon>Ochrophyta</taxon>
        <taxon>Bolidophyceae</taxon>
        <taxon>Parmales</taxon>
        <taxon>Triparmaceae</taxon>
        <taxon>Triparma</taxon>
    </lineage>
</organism>